<dbReference type="AlphaFoldDB" id="A0A1B6C945"/>
<name>A0A1B6C945_9HEMI</name>
<feature type="transmembrane region" description="Helical" evidence="1">
    <location>
        <begin position="12"/>
        <end position="31"/>
    </location>
</feature>
<reference evidence="2" key="1">
    <citation type="submission" date="2015-12" db="EMBL/GenBank/DDBJ databases">
        <title>De novo transcriptome assembly of four potential Pierce s Disease insect vectors from Arizona vineyards.</title>
        <authorList>
            <person name="Tassone E.E."/>
        </authorList>
    </citation>
    <scope>NUCLEOTIDE SEQUENCE</scope>
</reference>
<accession>A0A1B6C945</accession>
<sequence length="106" mass="12029">MEAKIEKSSTKTKALGLYVFVFVVVVCSLLSTPAGQPVRLRVVGYQNKSHIVTYKGNKEYTMSRESDPVNRPTVIQVPQYTYREDNQPDCVMGLKRDGNGKCRDIW</sequence>
<protein>
    <submittedName>
        <fullName evidence="2">Uncharacterized protein</fullName>
    </submittedName>
</protein>
<keyword evidence="1" id="KW-0812">Transmembrane</keyword>
<organism evidence="2">
    <name type="scientific">Clastoptera arizonana</name>
    <name type="common">Arizona spittle bug</name>
    <dbReference type="NCBI Taxonomy" id="38151"/>
    <lineage>
        <taxon>Eukaryota</taxon>
        <taxon>Metazoa</taxon>
        <taxon>Ecdysozoa</taxon>
        <taxon>Arthropoda</taxon>
        <taxon>Hexapoda</taxon>
        <taxon>Insecta</taxon>
        <taxon>Pterygota</taxon>
        <taxon>Neoptera</taxon>
        <taxon>Paraneoptera</taxon>
        <taxon>Hemiptera</taxon>
        <taxon>Auchenorrhyncha</taxon>
        <taxon>Cercopoidea</taxon>
        <taxon>Clastopteridae</taxon>
        <taxon>Clastoptera</taxon>
    </lineage>
</organism>
<gene>
    <name evidence="2" type="ORF">g.16043</name>
</gene>
<keyword evidence="1" id="KW-0472">Membrane</keyword>
<evidence type="ECO:0000313" key="2">
    <source>
        <dbReference type="EMBL" id="JAS10017.1"/>
    </source>
</evidence>
<dbReference type="EMBL" id="GEDC01027281">
    <property type="protein sequence ID" value="JAS10017.1"/>
    <property type="molecule type" value="Transcribed_RNA"/>
</dbReference>
<proteinExistence type="predicted"/>
<keyword evidence="1" id="KW-1133">Transmembrane helix</keyword>
<evidence type="ECO:0000256" key="1">
    <source>
        <dbReference type="SAM" id="Phobius"/>
    </source>
</evidence>